<gene>
    <name evidence="3" type="primary">ureD</name>
    <name evidence="4" type="ORF">EV667_3222</name>
</gene>
<evidence type="ECO:0000313" key="5">
    <source>
        <dbReference type="Proteomes" id="UP000295030"/>
    </source>
</evidence>
<comment type="function">
    <text evidence="3">Required for maturation of urease via the functional incorporation of the urease nickel metallocenter.</text>
</comment>
<sequence length="293" mass="31120">MNVALDRSDFLSPAGTDPMPGACRDVTAALDFARGGGRTVLTRQHVPYPFHITRPFALDRTLPELATLYLQSSSGGLYRGDRLRLDLRAGAGAMAHLTSQAATVIHRTPAAPARLSTSITAGARSFLALTNDPFILFPEAGFVSSMEITVAPDARVIVSDGFASHDPEARSRPFERLETRTRICGPDGGLIATDRGSLSGLDFAGGGSPLGPYRAMGSMLVLGPRLGEIDPHRLTTEMEALGCCAGISELPNGGGLILRCLALTGGHLAQGMDYLFVLTFMALMGERPARRRK</sequence>
<comment type="caution">
    <text evidence="4">The sequence shown here is derived from an EMBL/GenBank/DDBJ whole genome shotgun (WGS) entry which is preliminary data.</text>
</comment>
<comment type="subunit">
    <text evidence="3">UreD, UreF and UreG form a complex that acts as a GTP-hydrolysis-dependent molecular chaperone, activating the urease apoprotein by helping to assemble the nickel containing metallocenter of UreC. The UreE protein probably delivers the nickel.</text>
</comment>
<keyword evidence="5" id="KW-1185">Reference proteome</keyword>
<organism evidence="4 5">
    <name type="scientific">Ancylobacter aquaticus</name>
    <dbReference type="NCBI Taxonomy" id="100"/>
    <lineage>
        <taxon>Bacteria</taxon>
        <taxon>Pseudomonadati</taxon>
        <taxon>Pseudomonadota</taxon>
        <taxon>Alphaproteobacteria</taxon>
        <taxon>Hyphomicrobiales</taxon>
        <taxon>Xanthobacteraceae</taxon>
        <taxon>Ancylobacter</taxon>
    </lineage>
</organism>
<dbReference type="Proteomes" id="UP000295030">
    <property type="component" value="Unassembled WGS sequence"/>
</dbReference>
<keyword evidence="3" id="KW-0996">Nickel insertion</keyword>
<comment type="subcellular location">
    <subcellularLocation>
        <location evidence="3">Cytoplasm</location>
    </subcellularLocation>
</comment>
<dbReference type="PANTHER" id="PTHR33643">
    <property type="entry name" value="UREASE ACCESSORY PROTEIN D"/>
    <property type="match status" value="1"/>
</dbReference>
<dbReference type="RefSeq" id="WP_245516183.1">
    <property type="nucleotide sequence ID" value="NZ_SMFY01000002.1"/>
</dbReference>
<evidence type="ECO:0000256" key="1">
    <source>
        <dbReference type="ARBA" id="ARBA00007177"/>
    </source>
</evidence>
<reference evidence="4 5" key="1">
    <citation type="submission" date="2019-03" db="EMBL/GenBank/DDBJ databases">
        <title>Genomic Encyclopedia of Type Strains, Phase IV (KMG-IV): sequencing the most valuable type-strain genomes for metagenomic binning, comparative biology and taxonomic classification.</title>
        <authorList>
            <person name="Goeker M."/>
        </authorList>
    </citation>
    <scope>NUCLEOTIDE SEQUENCE [LARGE SCALE GENOMIC DNA]</scope>
    <source>
        <strain evidence="4 5">DSM 101</strain>
    </source>
</reference>
<dbReference type="PANTHER" id="PTHR33643:SF1">
    <property type="entry name" value="UREASE ACCESSORY PROTEIN D"/>
    <property type="match status" value="1"/>
</dbReference>
<keyword evidence="3" id="KW-0963">Cytoplasm</keyword>
<keyword evidence="2 3" id="KW-0143">Chaperone</keyword>
<evidence type="ECO:0000256" key="2">
    <source>
        <dbReference type="ARBA" id="ARBA00023186"/>
    </source>
</evidence>
<accession>A0A4R1I590</accession>
<dbReference type="Pfam" id="PF01774">
    <property type="entry name" value="UreD"/>
    <property type="match status" value="1"/>
</dbReference>
<evidence type="ECO:0000256" key="3">
    <source>
        <dbReference type="HAMAP-Rule" id="MF_01384"/>
    </source>
</evidence>
<dbReference type="AlphaFoldDB" id="A0A4R1I590"/>
<protein>
    <recommendedName>
        <fullName evidence="3">Urease accessory protein UreD</fullName>
    </recommendedName>
</protein>
<evidence type="ECO:0000313" key="4">
    <source>
        <dbReference type="EMBL" id="TCK29201.1"/>
    </source>
</evidence>
<proteinExistence type="inferred from homology"/>
<dbReference type="InterPro" id="IPR002669">
    <property type="entry name" value="UreD"/>
</dbReference>
<name>A0A4R1I590_ANCAQ</name>
<dbReference type="EMBL" id="SMFY01000002">
    <property type="protein sequence ID" value="TCK29201.1"/>
    <property type="molecule type" value="Genomic_DNA"/>
</dbReference>
<dbReference type="GO" id="GO:0016151">
    <property type="term" value="F:nickel cation binding"/>
    <property type="evidence" value="ECO:0007669"/>
    <property type="project" value="UniProtKB-UniRule"/>
</dbReference>
<dbReference type="HAMAP" id="MF_01384">
    <property type="entry name" value="UreD"/>
    <property type="match status" value="1"/>
</dbReference>
<dbReference type="GO" id="GO:0005737">
    <property type="term" value="C:cytoplasm"/>
    <property type="evidence" value="ECO:0007669"/>
    <property type="project" value="UniProtKB-SubCell"/>
</dbReference>
<comment type="similarity">
    <text evidence="1 3">Belongs to the UreD family.</text>
</comment>